<dbReference type="InterPro" id="IPR036875">
    <property type="entry name" value="Znf_CCHC_sf"/>
</dbReference>
<dbReference type="SUPFAM" id="SSF56672">
    <property type="entry name" value="DNA/RNA polymerases"/>
    <property type="match status" value="1"/>
</dbReference>
<evidence type="ECO:0000256" key="1">
    <source>
        <dbReference type="PROSITE-ProRule" id="PRU00047"/>
    </source>
</evidence>
<name>A0A699GT02_TANCI</name>
<feature type="compositionally biased region" description="Polar residues" evidence="2">
    <location>
        <begin position="1024"/>
        <end position="1039"/>
    </location>
</feature>
<dbReference type="GO" id="GO:0003676">
    <property type="term" value="F:nucleic acid binding"/>
    <property type="evidence" value="ECO:0007669"/>
    <property type="project" value="InterPro"/>
</dbReference>
<comment type="caution">
    <text evidence="4">The sequence shown here is derived from an EMBL/GenBank/DDBJ whole genome shotgun (WGS) entry which is preliminary data.</text>
</comment>
<dbReference type="InterPro" id="IPR043502">
    <property type="entry name" value="DNA/RNA_pol_sf"/>
</dbReference>
<accession>A0A699GT02</accession>
<feature type="region of interest" description="Disordered" evidence="2">
    <location>
        <begin position="565"/>
        <end position="629"/>
    </location>
</feature>
<dbReference type="PROSITE" id="PS50158">
    <property type="entry name" value="ZF_CCHC"/>
    <property type="match status" value="1"/>
</dbReference>
<dbReference type="SMART" id="SM00343">
    <property type="entry name" value="ZnF_C2HC"/>
    <property type="match status" value="1"/>
</dbReference>
<feature type="region of interest" description="Disordered" evidence="2">
    <location>
        <begin position="1163"/>
        <end position="1184"/>
    </location>
</feature>
<keyword evidence="1" id="KW-0862">Zinc</keyword>
<dbReference type="PANTHER" id="PTHR11439">
    <property type="entry name" value="GAG-POL-RELATED RETROTRANSPOSON"/>
    <property type="match status" value="1"/>
</dbReference>
<dbReference type="AlphaFoldDB" id="A0A699GT02"/>
<protein>
    <submittedName>
        <fullName evidence="4">Putative ribonuclease H-like domain-containing protein</fullName>
    </submittedName>
</protein>
<feature type="compositionally biased region" description="Acidic residues" evidence="2">
    <location>
        <begin position="1173"/>
        <end position="1184"/>
    </location>
</feature>
<evidence type="ECO:0000313" key="4">
    <source>
        <dbReference type="EMBL" id="GEV90239.1"/>
    </source>
</evidence>
<sequence>MINKKKEWRTCSRLTSGAKRCFTNSSSYRRVNRKSKGLDEVLVAKLIDREQFVTEEIIEEGNRWPNIEASQVSIAEYMSFYCWLKILLLMKIGENNLIIVNGDAPTTIALVSGGAEAAIPPKTTVKKIARRNELKAKSTLLLAIPDEHLLKIHGIKDAKTLWEEIKTRFEGNKESKKIQKTILKQQYENFIASRSEGLDKIYDRFQKLTSQLEIHDHTSSTNEAINTNHSVSVASSQGQASTSTYANDVMFSFFVNQSNSPQLENEDLEQINTDDLEEMDLKWQVAMLTMRVMRFINNSRRNINFNGKETFGFDKTKVECYNCHRRGHFARECRAPRSHGNKNGDTTRRVVPAETPINSLIPSYVFKSASDGSVNEIEEDNNQANDRFKVAEGYHAAPPSYTRNFMPSRPDLSLAGLDDSIFKSAISEPITSVHKTKTSTSNTSKESIEKPKTVRPSALIIEYWESNSVMTRPTRNVIDHISKDSGSYMVKRFNYVDLQGRLKHMKRNKTFLTDYQKIDEGFIAFGGSPKGGKISRKDHLGKFERKADEGFLVGYFVNSKAFRSPDDKDAGDVPDKGDECVNKGSSIDDQEKTDSDTQNVGTTEPSINTADTNINIVGPNDPSKPSLEETGIFNDVYDDREVGAEAGTNNLELSIVVDLFNGKRAIGTKWVFRNKKDERGIVIRNKAKLVKQGYTQEEGINYDEVFAPVARIEAIRIFLAYASFMRFIVYQIDIKSTFLYGTIEEEVHVCQPPGFKDPHFSNKDYKVEKALYGLHQAPRACYKTLSTYLLENRFRKETIGKTLFIKKERNNILLVQVYVDDIIFGSTKKSLWDEFEQMMHKRFQMSSMGELTFFLGFQVKEKDNGIFISQTNSPFDLEAFSDSDYAGASLDRKSTIGGCQFLGKRLISWKCKKQTIVLNFSTEAEYVATASCCRQVLWIQNQMLEYGFNLMNTKIYIDNESKICIVKTQCFTLKPSTWKLGEQTPLFPTMLAIQAEEGKDSRHPSKPQPPSSSAQPIHEEQIPTIVSSTHQKTQTSRQALNKDTELSQTSVPIYNVPDEAVFEEELVQVAVLSAETTRGSIDQTRPERVHTPPHDSPLLRVNTLRSDEGSMSIQELTALCTTLSDRVLSLETDLRQTKKVYGTAYIKLVIKVKKLEKTVKSNQARRRTKIMISDDEEDSEDSSK</sequence>
<evidence type="ECO:0000259" key="3">
    <source>
        <dbReference type="PROSITE" id="PS50158"/>
    </source>
</evidence>
<proteinExistence type="predicted"/>
<dbReference type="PANTHER" id="PTHR11439:SF495">
    <property type="entry name" value="REVERSE TRANSCRIPTASE, RNA-DEPENDENT DNA POLYMERASE-RELATED"/>
    <property type="match status" value="1"/>
</dbReference>
<feature type="domain" description="CCHC-type" evidence="3">
    <location>
        <begin position="320"/>
        <end position="334"/>
    </location>
</feature>
<feature type="region of interest" description="Disordered" evidence="2">
    <location>
        <begin position="997"/>
        <end position="1045"/>
    </location>
</feature>
<dbReference type="Pfam" id="PF07727">
    <property type="entry name" value="RVT_2"/>
    <property type="match status" value="1"/>
</dbReference>
<dbReference type="Pfam" id="PF14223">
    <property type="entry name" value="Retrotran_gag_2"/>
    <property type="match status" value="1"/>
</dbReference>
<feature type="compositionally biased region" description="Basic and acidic residues" evidence="2">
    <location>
        <begin position="565"/>
        <end position="581"/>
    </location>
</feature>
<feature type="compositionally biased region" description="Polar residues" evidence="2">
    <location>
        <begin position="596"/>
        <end position="615"/>
    </location>
</feature>
<dbReference type="CDD" id="cd09272">
    <property type="entry name" value="RNase_HI_RT_Ty1"/>
    <property type="match status" value="1"/>
</dbReference>
<reference evidence="4" key="1">
    <citation type="journal article" date="2019" name="Sci. Rep.">
        <title>Draft genome of Tanacetum cinerariifolium, the natural source of mosquito coil.</title>
        <authorList>
            <person name="Yamashiro T."/>
            <person name="Shiraishi A."/>
            <person name="Satake H."/>
            <person name="Nakayama K."/>
        </authorList>
    </citation>
    <scope>NUCLEOTIDE SEQUENCE</scope>
</reference>
<dbReference type="InterPro" id="IPR013103">
    <property type="entry name" value="RVT_2"/>
</dbReference>
<dbReference type="SUPFAM" id="SSF57756">
    <property type="entry name" value="Retrovirus zinc finger-like domains"/>
    <property type="match status" value="1"/>
</dbReference>
<dbReference type="EMBL" id="BKCJ010038115">
    <property type="protein sequence ID" value="GEV90239.1"/>
    <property type="molecule type" value="Genomic_DNA"/>
</dbReference>
<evidence type="ECO:0000256" key="2">
    <source>
        <dbReference type="SAM" id="MobiDB-lite"/>
    </source>
</evidence>
<dbReference type="InterPro" id="IPR001878">
    <property type="entry name" value="Znf_CCHC"/>
</dbReference>
<keyword evidence="1" id="KW-0863">Zinc-finger</keyword>
<organism evidence="4">
    <name type="scientific">Tanacetum cinerariifolium</name>
    <name type="common">Dalmatian daisy</name>
    <name type="synonym">Chrysanthemum cinerariifolium</name>
    <dbReference type="NCBI Taxonomy" id="118510"/>
    <lineage>
        <taxon>Eukaryota</taxon>
        <taxon>Viridiplantae</taxon>
        <taxon>Streptophyta</taxon>
        <taxon>Embryophyta</taxon>
        <taxon>Tracheophyta</taxon>
        <taxon>Spermatophyta</taxon>
        <taxon>Magnoliopsida</taxon>
        <taxon>eudicotyledons</taxon>
        <taxon>Gunneridae</taxon>
        <taxon>Pentapetalae</taxon>
        <taxon>asterids</taxon>
        <taxon>campanulids</taxon>
        <taxon>Asterales</taxon>
        <taxon>Asteraceae</taxon>
        <taxon>Asteroideae</taxon>
        <taxon>Anthemideae</taxon>
        <taxon>Anthemidinae</taxon>
        <taxon>Tanacetum</taxon>
    </lineage>
</organism>
<dbReference type="GO" id="GO:0008270">
    <property type="term" value="F:zinc ion binding"/>
    <property type="evidence" value="ECO:0007669"/>
    <property type="project" value="UniProtKB-KW"/>
</dbReference>
<dbReference type="Gene3D" id="4.10.60.10">
    <property type="entry name" value="Zinc finger, CCHC-type"/>
    <property type="match status" value="1"/>
</dbReference>
<gene>
    <name evidence="4" type="ORF">Tci_162216</name>
</gene>
<keyword evidence="1" id="KW-0479">Metal-binding</keyword>